<protein>
    <submittedName>
        <fullName evidence="1">Tail tape measure protein</fullName>
    </submittedName>
</protein>
<name>A0A8S5SKQ5_9VIRU</name>
<organism evidence="1">
    <name type="scientific">Phage sp. ctgh419</name>
    <dbReference type="NCBI Taxonomy" id="2828009"/>
    <lineage>
        <taxon>Viruses</taxon>
    </lineage>
</organism>
<dbReference type="InterPro" id="IPR016024">
    <property type="entry name" value="ARM-type_fold"/>
</dbReference>
<dbReference type="PANTHER" id="PTHR37813">
    <property type="entry name" value="FELS-2 PROPHAGE PROTEIN"/>
    <property type="match status" value="1"/>
</dbReference>
<dbReference type="Gene3D" id="1.25.10.10">
    <property type="entry name" value="Leucine-rich Repeat Variant"/>
    <property type="match status" value="1"/>
</dbReference>
<reference evidence="1" key="1">
    <citation type="journal article" date="2021" name="Proc. Natl. Acad. Sci. U.S.A.">
        <title>A Catalog of Tens of Thousands of Viruses from Human Metagenomes Reveals Hidden Associations with Chronic Diseases.</title>
        <authorList>
            <person name="Tisza M.J."/>
            <person name="Buck C.B."/>
        </authorList>
    </citation>
    <scope>NUCLEOTIDE SEQUENCE</scope>
    <source>
        <strain evidence="1">Ctgh419</strain>
    </source>
</reference>
<dbReference type="InterPro" id="IPR011989">
    <property type="entry name" value="ARM-like"/>
</dbReference>
<evidence type="ECO:0000313" key="1">
    <source>
        <dbReference type="EMBL" id="DAF51593.1"/>
    </source>
</evidence>
<dbReference type="PANTHER" id="PTHR37813:SF1">
    <property type="entry name" value="FELS-2 PROPHAGE PROTEIN"/>
    <property type="match status" value="1"/>
</dbReference>
<dbReference type="SUPFAM" id="SSF48371">
    <property type="entry name" value="ARM repeat"/>
    <property type="match status" value="1"/>
</dbReference>
<accession>A0A8S5SKQ5</accession>
<sequence>MAGTEIAKAYVQIIPSADGIRGRLAEELGGEAESAGKSAGINIVGAIKGVIAAAGIGTLIKSALSEGSALQQSIGGIETLYKESADTMLKYADEAYKTAGMSANDYMQTSTSFAAALLKGVGGDTAKAAEAANTAIIDMSDNANKMGTSMDSIQMAYQGFAKGNYNMLDNLKLGYGGTKTEMERLLADAQKLTGVKYDLNNLSDVYSAIHVIQDELGVTGTTAREGATTFEGSMSAMKAAAQNLMGSIALGDDIGPKLKALTESVFTFVFDNFIPMLGNMLSAVPGLIIGIAEGIVEGIPKILSVITNLVTEIANTLINYDWQGSAMNFVSSLNSGISTNLPQLLQSGVGIVTSLVSGLMSALPNIISGAGIIINGLITAIATALPMLLQAGADLILGVLSGLEGGRENITLSMIDVIGDIINTIMTALPDLITAGIQIMTNFITGMMSINSEAVGNIAKIISSLIKKIAEGIPGFLEKGMEILTALIDGIGKALPQIIDTAIQVMQKMVGALITELPTLITTGIEIITSLINGISQNLPGLVLKATEIMINLAKTLIANLPEILSTGIQIMGALLKGIVQSMPEILKAIVNLGLSILKSMFILPAQLMQVGVQMISSLTRGIAGKVSGVISEITKLGREIISEVKSINLVDIGKQLIEGLANGIKGAAGKVADAAKNAAKDAFNAAKSFLGIHSPSRLMRDEIGKYIPAGIAEGINGNAKSITFDKVNARIMQEAHSTKLTMDSIDPVSSHSESIDTLRNITEALSKFYIVMDGKKVGRIASPEINRTLGTTSSLELRGAV</sequence>
<dbReference type="EMBL" id="BK032618">
    <property type="protein sequence ID" value="DAF51593.1"/>
    <property type="molecule type" value="Genomic_DNA"/>
</dbReference>
<proteinExistence type="predicted"/>